<protein>
    <submittedName>
        <fullName evidence="1">Uncharacterized protein</fullName>
    </submittedName>
</protein>
<reference evidence="1" key="1">
    <citation type="submission" date="2015-07" db="EMBL/GenBank/DDBJ databases">
        <title>Adaptation to a free-living lifestyle via gene acquisitions in the diplomonad Trepomonas sp. PC1.</title>
        <authorList>
            <person name="Xu F."/>
            <person name="Jerlstrom-Hultqvist J."/>
            <person name="Kolisko M."/>
            <person name="Simpson A.G.B."/>
            <person name="Roger A.J."/>
            <person name="Svard S.G."/>
            <person name="Andersson J.O."/>
        </authorList>
    </citation>
    <scope>NUCLEOTIDE SEQUENCE</scope>
    <source>
        <strain evidence="1">PC1</strain>
    </source>
</reference>
<sequence>QNGGFFLVCDFMSRKSVYFYKDFQLQAAENVILDQQLKSKLLFKDYQPKLMEKLVNGQICYQLGQKCVYDKELPLIKEVFSFAQTDFLLNDSEFFVVLNQAETQTKSIIQLQNNQQQEIRSFLQQKPSLILQNQNAILFQKQQILFVQLAKQKARIFTTRQFDKFHWCTSQSEQICLWVDQNVKEFKVDQSFQLDEKPEKLFDSQGILYFNVKTQKTILKIDFNTLKVENIKYFQIFYADQQDKLVYIDSNQNRKIHFLTTQHQFDGDFKVNDGDKVEILDYAVEPGKLTLKVKHNSVVTDWDSVDQSLARLVAEYEKEGKKLQIRFNKCSGLHQFCVDNNLIGQVDILEQMEQFEEKLKNHKIKKIQFYCSDDFSKLVVTFVEDVRVFHVVCMKSEGKPAKALILGNHIVCYSETDIQEIQANELEYDDFDEDYLNEATNLPLQIYLSNDENGKKMYILNCEYQGCDVIVQNGMLRCDMFYTKEKGYLNFWNPQNLQEYDEFFYTDLLTKIGSKLLNEKDYRQKDQIFSSFLQQNE</sequence>
<feature type="non-terminal residue" evidence="1">
    <location>
        <position position="1"/>
    </location>
</feature>
<name>A0A146JYU1_9EUKA</name>
<feature type="non-terminal residue" evidence="1">
    <location>
        <position position="537"/>
    </location>
</feature>
<gene>
    <name evidence="1" type="ORF">TPC1_30635</name>
</gene>
<evidence type="ECO:0000313" key="1">
    <source>
        <dbReference type="EMBL" id="JAP89870.1"/>
    </source>
</evidence>
<proteinExistence type="predicted"/>
<accession>A0A146JYU1</accession>
<dbReference type="EMBL" id="GDID01006736">
    <property type="protein sequence ID" value="JAP89870.1"/>
    <property type="molecule type" value="Transcribed_RNA"/>
</dbReference>
<dbReference type="AlphaFoldDB" id="A0A146JYU1"/>
<organism evidence="1">
    <name type="scientific">Trepomonas sp. PC1</name>
    <dbReference type="NCBI Taxonomy" id="1076344"/>
    <lineage>
        <taxon>Eukaryota</taxon>
        <taxon>Metamonada</taxon>
        <taxon>Diplomonadida</taxon>
        <taxon>Hexamitidae</taxon>
        <taxon>Hexamitinae</taxon>
        <taxon>Trepomonas</taxon>
    </lineage>
</organism>